<gene>
    <name evidence="1" type="ORF">Tci_646943</name>
</gene>
<sequence length="177" mass="20156">TRSGSTTTHADDSLLEYDSFCFEIEPDQEERLNNVLKNDISDDSSNDPILEEANLFLAFDNSIPQGIENFGDDSEGDIHFLEALLIDDSIPFPNNRASNFDNPSVPLPPPKPPDANFDFEPDVKNEISVVMNKFECLRDEFDDDGYYYFMFVIYPKMFSLLLSTESEDIIFDPDISI</sequence>
<feature type="non-terminal residue" evidence="1">
    <location>
        <position position="1"/>
    </location>
</feature>
<evidence type="ECO:0008006" key="2">
    <source>
        <dbReference type="Google" id="ProtNLM"/>
    </source>
</evidence>
<dbReference type="EMBL" id="BKCJ010480785">
    <property type="protein sequence ID" value="GFA74971.1"/>
    <property type="molecule type" value="Genomic_DNA"/>
</dbReference>
<evidence type="ECO:0000313" key="1">
    <source>
        <dbReference type="EMBL" id="GFA74971.1"/>
    </source>
</evidence>
<reference evidence="1" key="1">
    <citation type="journal article" date="2019" name="Sci. Rep.">
        <title>Draft genome of Tanacetum cinerariifolium, the natural source of mosquito coil.</title>
        <authorList>
            <person name="Yamashiro T."/>
            <person name="Shiraishi A."/>
            <person name="Satake H."/>
            <person name="Nakayama K."/>
        </authorList>
    </citation>
    <scope>NUCLEOTIDE SEQUENCE</scope>
</reference>
<name>A0A699K7T0_TANCI</name>
<comment type="caution">
    <text evidence="1">The sequence shown here is derived from an EMBL/GenBank/DDBJ whole genome shotgun (WGS) entry which is preliminary data.</text>
</comment>
<proteinExistence type="predicted"/>
<accession>A0A699K7T0</accession>
<organism evidence="1">
    <name type="scientific">Tanacetum cinerariifolium</name>
    <name type="common">Dalmatian daisy</name>
    <name type="synonym">Chrysanthemum cinerariifolium</name>
    <dbReference type="NCBI Taxonomy" id="118510"/>
    <lineage>
        <taxon>Eukaryota</taxon>
        <taxon>Viridiplantae</taxon>
        <taxon>Streptophyta</taxon>
        <taxon>Embryophyta</taxon>
        <taxon>Tracheophyta</taxon>
        <taxon>Spermatophyta</taxon>
        <taxon>Magnoliopsida</taxon>
        <taxon>eudicotyledons</taxon>
        <taxon>Gunneridae</taxon>
        <taxon>Pentapetalae</taxon>
        <taxon>asterids</taxon>
        <taxon>campanulids</taxon>
        <taxon>Asterales</taxon>
        <taxon>Asteraceae</taxon>
        <taxon>Asteroideae</taxon>
        <taxon>Anthemideae</taxon>
        <taxon>Anthemidinae</taxon>
        <taxon>Tanacetum</taxon>
    </lineage>
</organism>
<protein>
    <recommendedName>
        <fullName evidence="2">Reverse transcriptase domain-containing protein</fullName>
    </recommendedName>
</protein>
<dbReference type="AlphaFoldDB" id="A0A699K7T0"/>